<dbReference type="eggNOG" id="COG0438">
    <property type="taxonomic scope" value="Bacteria"/>
</dbReference>
<protein>
    <submittedName>
        <fullName evidence="3">Glycosyl transferase group 1</fullName>
    </submittedName>
</protein>
<dbReference type="InterPro" id="IPR028098">
    <property type="entry name" value="Glyco_trans_4-like_N"/>
</dbReference>
<dbReference type="PaxDb" id="584708-Apau_1804"/>
<dbReference type="OrthoDB" id="596635at2"/>
<keyword evidence="3" id="KW-0808">Transferase</keyword>
<evidence type="ECO:0000313" key="3">
    <source>
        <dbReference type="EMBL" id="EFQ24220.1"/>
    </source>
</evidence>
<sequence length="411" mass="45704">MTDPAREPDVPAKPLKVLYLHACPTRGGSSTSLRNLIAAFLPGTVDPLVLCPEGSAQDLFRASGIPAETLPRLPEFSNLRAKPMRGLQSLRMLFHLRRSYEPPLRQALDRFRPHLVHLNDSTLLHPLGVVRSLGYRTVLHARSTLSETPRWAWTYQTDRMRREADSILAIDESVLRTLGDQPRARVVYNPVFTEPIPTSPEHVPSPEGALRVGFVSLFHDFKGVWELLEAARMLRDRKDVTFLFAGGNGRPASFYRSPGGRICDLLGLAPDTERRMKAFVAKNRLTHVTIRGFVEDVPELLRTVDLLAFPSRLDAIPRSVFEAGALGIPSVVALVHRVDDIVRDGINALVVPERDPQALAEAILRAAQNRPLLQALGQRAREQYREQFSARRSAEAVLRAYASAIGAQPAV</sequence>
<gene>
    <name evidence="3" type="ORF">Apau_1804</name>
</gene>
<dbReference type="PANTHER" id="PTHR12526">
    <property type="entry name" value="GLYCOSYLTRANSFERASE"/>
    <property type="match status" value="1"/>
</dbReference>
<evidence type="ECO:0000259" key="1">
    <source>
        <dbReference type="Pfam" id="PF00534"/>
    </source>
</evidence>
<dbReference type="InterPro" id="IPR001296">
    <property type="entry name" value="Glyco_trans_1"/>
</dbReference>
<reference evidence="3 4" key="1">
    <citation type="journal article" date="2010" name="Stand. Genomic Sci.">
        <title>Non-contiguous finished genome sequence of Aminomonas paucivorans type strain (GLU-3).</title>
        <authorList>
            <person name="Pitluck S."/>
            <person name="Yasawong M."/>
            <person name="Held B."/>
            <person name="Lapidus A."/>
            <person name="Nolan M."/>
            <person name="Copeland A."/>
            <person name="Lucas S."/>
            <person name="Del Rio T.G."/>
            <person name="Tice H."/>
            <person name="Cheng J.F."/>
            <person name="Chertkov O."/>
            <person name="Goodwin L."/>
            <person name="Tapia R."/>
            <person name="Han C."/>
            <person name="Liolios K."/>
            <person name="Ivanova N."/>
            <person name="Mavromatis K."/>
            <person name="Ovchinnikova G."/>
            <person name="Pati A."/>
            <person name="Chen A."/>
            <person name="Palaniappan K."/>
            <person name="Land M."/>
            <person name="Hauser L."/>
            <person name="Chang Y.J."/>
            <person name="Jeffries C.D."/>
            <person name="Pukall R."/>
            <person name="Spring S."/>
            <person name="Rohde M."/>
            <person name="Sikorski J."/>
            <person name="Goker M."/>
            <person name="Woyke T."/>
            <person name="Bristow J."/>
            <person name="Eisen J.A."/>
            <person name="Markowitz V."/>
            <person name="Hugenholtz P."/>
            <person name="Kyrpides N.C."/>
            <person name="Klenk H.P."/>
        </authorList>
    </citation>
    <scope>NUCLEOTIDE SEQUENCE [LARGE SCALE GENOMIC DNA]</scope>
    <source>
        <strain evidence="3 4">DSM 12260</strain>
    </source>
</reference>
<dbReference type="Pfam" id="PF00534">
    <property type="entry name" value="Glycos_transf_1"/>
    <property type="match status" value="1"/>
</dbReference>
<dbReference type="Proteomes" id="UP000005096">
    <property type="component" value="Chromosome"/>
</dbReference>
<accession>E3CVW5</accession>
<dbReference type="RefSeq" id="WP_006301448.1">
    <property type="nucleotide sequence ID" value="NZ_CM001022.1"/>
</dbReference>
<feature type="domain" description="Glycosyl transferase family 1" evidence="1">
    <location>
        <begin position="202"/>
        <end position="382"/>
    </location>
</feature>
<dbReference type="STRING" id="584708.Apau_1804"/>
<feature type="domain" description="Glycosyltransferase subfamily 4-like N-terminal" evidence="2">
    <location>
        <begin position="27"/>
        <end position="193"/>
    </location>
</feature>
<name>E3CVW5_9BACT</name>
<dbReference type="CDD" id="cd03801">
    <property type="entry name" value="GT4_PimA-like"/>
    <property type="match status" value="1"/>
</dbReference>
<dbReference type="SUPFAM" id="SSF53756">
    <property type="entry name" value="UDP-Glycosyltransferase/glycogen phosphorylase"/>
    <property type="match status" value="1"/>
</dbReference>
<keyword evidence="4" id="KW-1185">Reference proteome</keyword>
<evidence type="ECO:0000259" key="2">
    <source>
        <dbReference type="Pfam" id="PF13439"/>
    </source>
</evidence>
<dbReference type="Pfam" id="PF13439">
    <property type="entry name" value="Glyco_transf_4"/>
    <property type="match status" value="1"/>
</dbReference>
<evidence type="ECO:0000313" key="4">
    <source>
        <dbReference type="Proteomes" id="UP000005096"/>
    </source>
</evidence>
<organism evidence="3 4">
    <name type="scientific">Aminomonas paucivorans DSM 12260</name>
    <dbReference type="NCBI Taxonomy" id="584708"/>
    <lineage>
        <taxon>Bacteria</taxon>
        <taxon>Thermotogati</taxon>
        <taxon>Synergistota</taxon>
        <taxon>Synergistia</taxon>
        <taxon>Synergistales</taxon>
        <taxon>Synergistaceae</taxon>
        <taxon>Aminomonas</taxon>
    </lineage>
</organism>
<dbReference type="AlphaFoldDB" id="E3CVW5"/>
<dbReference type="HOGENOM" id="CLU_661610_0_0_0"/>
<proteinExistence type="predicted"/>
<dbReference type="Gene3D" id="3.40.50.2000">
    <property type="entry name" value="Glycogen Phosphorylase B"/>
    <property type="match status" value="2"/>
</dbReference>
<dbReference type="EMBL" id="CM001022">
    <property type="protein sequence ID" value="EFQ24220.1"/>
    <property type="molecule type" value="Genomic_DNA"/>
</dbReference>
<dbReference type="GO" id="GO:0016740">
    <property type="term" value="F:transferase activity"/>
    <property type="evidence" value="ECO:0007669"/>
    <property type="project" value="UniProtKB-KW"/>
</dbReference>